<dbReference type="Proteomes" id="UP000452235">
    <property type="component" value="Unassembled WGS sequence"/>
</dbReference>
<feature type="compositionally biased region" description="Basic and acidic residues" evidence="1">
    <location>
        <begin position="64"/>
        <end position="73"/>
    </location>
</feature>
<dbReference type="OrthoDB" id="5377952at2759"/>
<evidence type="ECO:0000256" key="1">
    <source>
        <dbReference type="SAM" id="MobiDB-lite"/>
    </source>
</evidence>
<dbReference type="VEuPathDB" id="FungiDB:ATEG_03663"/>
<comment type="caution">
    <text evidence="3">The sequence shown here is derived from an EMBL/GenBank/DDBJ whole genome shotgun (WGS) entry which is preliminary data.</text>
</comment>
<feature type="compositionally biased region" description="Basic and acidic residues" evidence="1">
    <location>
        <begin position="288"/>
        <end position="318"/>
    </location>
</feature>
<feature type="compositionally biased region" description="Low complexity" evidence="1">
    <location>
        <begin position="260"/>
        <end position="273"/>
    </location>
</feature>
<accession>A0A5M3Z2L8</accession>
<dbReference type="AlphaFoldDB" id="A0A5M3Z2L8"/>
<feature type="compositionally biased region" description="Pro residues" evidence="1">
    <location>
        <begin position="53"/>
        <end position="62"/>
    </location>
</feature>
<feature type="compositionally biased region" description="Polar residues" evidence="1">
    <location>
        <begin position="131"/>
        <end position="148"/>
    </location>
</feature>
<keyword evidence="4" id="KW-1185">Reference proteome</keyword>
<reference evidence="3 4" key="1">
    <citation type="submission" date="2020-01" db="EMBL/GenBank/DDBJ databases">
        <title>Aspergillus terreus IFO 6365 whole genome shotgun sequence.</title>
        <authorList>
            <person name="Kanamasa S."/>
            <person name="Takahashi H."/>
        </authorList>
    </citation>
    <scope>NUCLEOTIDE SEQUENCE [LARGE SCALE GENOMIC DNA]</scope>
    <source>
        <strain evidence="3 4">IFO 6365</strain>
    </source>
</reference>
<organism evidence="3 4">
    <name type="scientific">Aspergillus terreus</name>
    <dbReference type="NCBI Taxonomy" id="33178"/>
    <lineage>
        <taxon>Eukaryota</taxon>
        <taxon>Fungi</taxon>
        <taxon>Dikarya</taxon>
        <taxon>Ascomycota</taxon>
        <taxon>Pezizomycotina</taxon>
        <taxon>Eurotiomycetes</taxon>
        <taxon>Eurotiomycetidae</taxon>
        <taxon>Eurotiales</taxon>
        <taxon>Aspergillaceae</taxon>
        <taxon>Aspergillus</taxon>
        <taxon>Aspergillus subgen. Circumdati</taxon>
    </lineage>
</organism>
<feature type="domain" description="Inner kinetochore subunit AME1" evidence="2">
    <location>
        <begin position="560"/>
        <end position="781"/>
    </location>
</feature>
<feature type="compositionally biased region" description="Low complexity" evidence="1">
    <location>
        <begin position="355"/>
        <end position="368"/>
    </location>
</feature>
<feature type="compositionally biased region" description="Polar residues" evidence="1">
    <location>
        <begin position="161"/>
        <end position="181"/>
    </location>
</feature>
<dbReference type="Pfam" id="PF20994">
    <property type="entry name" value="CENPU"/>
    <property type="match status" value="1"/>
</dbReference>
<feature type="region of interest" description="Disordered" evidence="1">
    <location>
        <begin position="1"/>
        <end position="595"/>
    </location>
</feature>
<protein>
    <recommendedName>
        <fullName evidence="2">Inner kinetochore subunit AME1 domain-containing protein</fullName>
    </recommendedName>
</protein>
<dbReference type="EMBL" id="BLJY01000011">
    <property type="protein sequence ID" value="GFF19791.1"/>
    <property type="molecule type" value="Genomic_DNA"/>
</dbReference>
<dbReference type="InterPro" id="IPR048743">
    <property type="entry name" value="AME1"/>
</dbReference>
<feature type="compositionally biased region" description="Acidic residues" evidence="1">
    <location>
        <begin position="570"/>
        <end position="579"/>
    </location>
</feature>
<evidence type="ECO:0000313" key="3">
    <source>
        <dbReference type="EMBL" id="GFF19791.1"/>
    </source>
</evidence>
<feature type="compositionally biased region" description="Polar residues" evidence="1">
    <location>
        <begin position="199"/>
        <end position="215"/>
    </location>
</feature>
<proteinExistence type="predicted"/>
<feature type="compositionally biased region" description="Basic and acidic residues" evidence="1">
    <location>
        <begin position="512"/>
        <end position="522"/>
    </location>
</feature>
<name>A0A5M3Z2L8_ASPTE</name>
<feature type="compositionally biased region" description="Low complexity" evidence="1">
    <location>
        <begin position="407"/>
        <end position="424"/>
    </location>
</feature>
<sequence>MASNREERLQMRQRGAASRHIKQVDFGFSFGLAPVPTGPPESAGADVGITTGPPAPPQPPSAPEKIRSEEKDATSPNPAPAQRTPGSARDSLPERPSTFDIPPDESTGHGRSSKRRKIGSRSSLSRDGSQRETQISRPLPNGTKSATPAVSPGRLIRGPSHTPTDQNEPQLPTQIPASTDSALPDDAVQQRSIGEKPSRTNNANEPNSAGPQTGDGSKRKGRGSSADKTSPSRVVARAKSAGETIQGPQSQAISPKNPLPSTSESASPSSAKESGQRQTGPAKRKTNDRKSLDQRESTNERMRNDKNPSLEKVVDNEKTNGMPEDDVAGTEDRSLPQKQKANKPDKRAGRAGKKPSPATEPAEETSPPVGKGKRKRREVEQTQTQDEQEPEHESQSTTRGKRKQKQPEPAQAAQEEQEPVSQPAGKGKRKRKEVEQQQEEETEPEPPRSRAKGKRRQQAEQEQEPEPQPVSRGKKKQRQAPDPEPEQEEPEQDNDVEPSPASQRRRGGPSKSKNDRRTQPEEREPENEGENEGTTRTTRKPRQPRGETVPVTVHRLVNVGSLTGAPQAEDSSDEEESADELATTQSTKLPGRGGVNAADVLGQICRETLEKTLTTLKNGITNETNAARRAEWTRKKKAVEAFGMELEGRLFELSEMLDSNFVLGVKLKKAKREMMDMRSRLYQIRKEREGVALQMDAVRRKHSEEENTRMARTTINNSLHSLDLALERSQKPDDNASPDPSPTAGLEFMLRNVAETVSSRAPGAQGGLLNQIRSFNAQLEAAARRLESSS</sequence>
<feature type="compositionally biased region" description="Acidic residues" evidence="1">
    <location>
        <begin position="483"/>
        <end position="496"/>
    </location>
</feature>
<evidence type="ECO:0000313" key="4">
    <source>
        <dbReference type="Proteomes" id="UP000452235"/>
    </source>
</evidence>
<evidence type="ECO:0000259" key="2">
    <source>
        <dbReference type="Pfam" id="PF20994"/>
    </source>
</evidence>
<feature type="compositionally biased region" description="Basic and acidic residues" evidence="1">
    <location>
        <begin position="1"/>
        <end position="10"/>
    </location>
</feature>
<gene>
    <name evidence="3" type="ORF">ATEIFO6365_0011005000</name>
</gene>